<feature type="region of interest" description="Disordered" evidence="9">
    <location>
        <begin position="181"/>
        <end position="201"/>
    </location>
</feature>
<dbReference type="InterPro" id="IPR001839">
    <property type="entry name" value="TGF-b_C"/>
</dbReference>
<dbReference type="PROSITE" id="PS00250">
    <property type="entry name" value="TGF_BETA_1"/>
    <property type="match status" value="1"/>
</dbReference>
<dbReference type="GO" id="GO:0008083">
    <property type="term" value="F:growth factor activity"/>
    <property type="evidence" value="ECO:0007669"/>
    <property type="project" value="UniProtKB-KW"/>
</dbReference>
<dbReference type="CDD" id="cd13761">
    <property type="entry name" value="TGF_beta_BMP5_like"/>
    <property type="match status" value="1"/>
</dbReference>
<protein>
    <submittedName>
        <fullName evidence="12">TGF_BETA_2 domain-containing protein</fullName>
    </submittedName>
</protein>
<evidence type="ECO:0000256" key="7">
    <source>
        <dbReference type="ARBA" id="ARBA00023180"/>
    </source>
</evidence>
<evidence type="ECO:0000256" key="6">
    <source>
        <dbReference type="ARBA" id="ARBA00023157"/>
    </source>
</evidence>
<comment type="similarity">
    <text evidence="2 8">Belongs to the TGF-beta family.</text>
</comment>
<evidence type="ECO:0000313" key="12">
    <source>
        <dbReference type="WBParaSite" id="SMUV_0000987001-mRNA-1"/>
    </source>
</evidence>
<dbReference type="InterPro" id="IPR015615">
    <property type="entry name" value="TGF-beta-rel"/>
</dbReference>
<accession>A0A0N5AY34</accession>
<sequence length="309" mass="35379">MVEQPAQVRPALPVPKYIWNLYSRVQNEDIDSIRHYYPQTVMEANDKMLLLRYNLTVSAQNSTDEVIISAVLKLKLSRSVKLKRVKVHEIDQQNPDILRLIDSRQLEPETKKDHLWIDMDVSEALTRRRPNMDRVDFAVEITNADLTPASPFSASSVSGLSSTKTKEAALVVYIQSSDASRVRRKRRTNEKRRKQQKSKNARITTTLCHRRELLIDFRQLGWNDWIIAPENYKAYQCQGECPYPLPNSMNTTNHAIVQGILSSINPEKVPPPCCVPIEMGSLPLLYTDVDGTIVVKKYPDMQVKTCGCR</sequence>
<evidence type="ECO:0000256" key="1">
    <source>
        <dbReference type="ARBA" id="ARBA00004613"/>
    </source>
</evidence>
<evidence type="ECO:0000256" key="3">
    <source>
        <dbReference type="ARBA" id="ARBA00022525"/>
    </source>
</evidence>
<reference evidence="12" key="1">
    <citation type="submission" date="2017-02" db="UniProtKB">
        <authorList>
            <consortium name="WormBaseParasite"/>
        </authorList>
    </citation>
    <scope>IDENTIFICATION</scope>
</reference>
<dbReference type="PROSITE" id="PS51362">
    <property type="entry name" value="TGF_BETA_2"/>
    <property type="match status" value="1"/>
</dbReference>
<dbReference type="GO" id="GO:0005615">
    <property type="term" value="C:extracellular space"/>
    <property type="evidence" value="ECO:0007669"/>
    <property type="project" value="TreeGrafter"/>
</dbReference>
<keyword evidence="11" id="KW-1185">Reference proteome</keyword>
<dbReference type="PANTHER" id="PTHR11848">
    <property type="entry name" value="TGF-BETA FAMILY"/>
    <property type="match status" value="1"/>
</dbReference>
<dbReference type="FunFam" id="2.10.90.10:FF:000001">
    <property type="entry name" value="Bone morphogenetic protein 4"/>
    <property type="match status" value="1"/>
</dbReference>
<evidence type="ECO:0000256" key="2">
    <source>
        <dbReference type="ARBA" id="ARBA00006656"/>
    </source>
</evidence>
<evidence type="ECO:0000256" key="8">
    <source>
        <dbReference type="RuleBase" id="RU000354"/>
    </source>
</evidence>
<keyword evidence="3" id="KW-0964">Secreted</keyword>
<comment type="subcellular location">
    <subcellularLocation>
        <location evidence="1">Secreted</location>
    </subcellularLocation>
</comment>
<keyword evidence="7" id="KW-0325">Glycoprotein</keyword>
<dbReference type="STRING" id="451379.A0A0N5AY34"/>
<dbReference type="SUPFAM" id="SSF57501">
    <property type="entry name" value="Cystine-knot cytokines"/>
    <property type="match status" value="1"/>
</dbReference>
<dbReference type="Gene3D" id="2.60.120.970">
    <property type="match status" value="1"/>
</dbReference>
<dbReference type="PANTHER" id="PTHR11848:SF310">
    <property type="entry name" value="PROTEIN 60A-RELATED"/>
    <property type="match status" value="1"/>
</dbReference>
<dbReference type="Proteomes" id="UP000046393">
    <property type="component" value="Unplaced"/>
</dbReference>
<dbReference type="PRINTS" id="PR00669">
    <property type="entry name" value="INHIBINA"/>
</dbReference>
<dbReference type="Pfam" id="PF00019">
    <property type="entry name" value="TGF_beta"/>
    <property type="match status" value="1"/>
</dbReference>
<dbReference type="InterPro" id="IPR017948">
    <property type="entry name" value="TGFb_CS"/>
</dbReference>
<dbReference type="SMART" id="SM00204">
    <property type="entry name" value="TGFB"/>
    <property type="match status" value="1"/>
</dbReference>
<keyword evidence="6" id="KW-1015">Disulfide bond</keyword>
<dbReference type="InterPro" id="IPR029034">
    <property type="entry name" value="Cystine-knot_cytokine"/>
</dbReference>
<name>A0A0N5AY34_9BILA</name>
<proteinExistence type="inferred from homology"/>
<dbReference type="WBParaSite" id="SMUV_0000987001-mRNA-1">
    <property type="protein sequence ID" value="SMUV_0000987001-mRNA-1"/>
    <property type="gene ID" value="SMUV_0000987001"/>
</dbReference>
<dbReference type="GO" id="GO:0005125">
    <property type="term" value="F:cytokine activity"/>
    <property type="evidence" value="ECO:0007669"/>
    <property type="project" value="TreeGrafter"/>
</dbReference>
<feature type="domain" description="TGF-beta family profile" evidence="10">
    <location>
        <begin position="184"/>
        <end position="309"/>
    </location>
</feature>
<evidence type="ECO:0000256" key="5">
    <source>
        <dbReference type="ARBA" id="ARBA00023030"/>
    </source>
</evidence>
<keyword evidence="5 8" id="KW-0339">Growth factor</keyword>
<evidence type="ECO:0000256" key="4">
    <source>
        <dbReference type="ARBA" id="ARBA00022729"/>
    </source>
</evidence>
<dbReference type="AlphaFoldDB" id="A0A0N5AY34"/>
<keyword evidence="4" id="KW-0732">Signal</keyword>
<evidence type="ECO:0000256" key="9">
    <source>
        <dbReference type="SAM" id="MobiDB-lite"/>
    </source>
</evidence>
<evidence type="ECO:0000313" key="11">
    <source>
        <dbReference type="Proteomes" id="UP000046393"/>
    </source>
</evidence>
<evidence type="ECO:0000259" key="10">
    <source>
        <dbReference type="PROSITE" id="PS51362"/>
    </source>
</evidence>
<dbReference type="Gene3D" id="2.10.90.10">
    <property type="entry name" value="Cystine-knot cytokines"/>
    <property type="match status" value="1"/>
</dbReference>
<feature type="compositionally biased region" description="Basic residues" evidence="9">
    <location>
        <begin position="182"/>
        <end position="200"/>
    </location>
</feature>
<organism evidence="11 12">
    <name type="scientific">Syphacia muris</name>
    <dbReference type="NCBI Taxonomy" id="451379"/>
    <lineage>
        <taxon>Eukaryota</taxon>
        <taxon>Metazoa</taxon>
        <taxon>Ecdysozoa</taxon>
        <taxon>Nematoda</taxon>
        <taxon>Chromadorea</taxon>
        <taxon>Rhabditida</taxon>
        <taxon>Spirurina</taxon>
        <taxon>Oxyuridomorpha</taxon>
        <taxon>Oxyuroidea</taxon>
        <taxon>Oxyuridae</taxon>
        <taxon>Syphacia</taxon>
    </lineage>
</organism>